<reference evidence="2" key="3">
    <citation type="submission" date="2025-09" db="UniProtKB">
        <authorList>
            <consortium name="Ensembl"/>
        </authorList>
    </citation>
    <scope>IDENTIFICATION</scope>
</reference>
<keyword evidence="3" id="KW-1185">Reference proteome</keyword>
<feature type="compositionally biased region" description="Low complexity" evidence="1">
    <location>
        <begin position="316"/>
        <end position="326"/>
    </location>
</feature>
<feature type="compositionally biased region" description="Pro residues" evidence="1">
    <location>
        <begin position="88"/>
        <end position="103"/>
    </location>
</feature>
<dbReference type="PANTHER" id="PTHR47743:SF1">
    <property type="entry name" value="CRACD-LIKE PROTEIN"/>
    <property type="match status" value="1"/>
</dbReference>
<feature type="compositionally biased region" description="Low complexity" evidence="1">
    <location>
        <begin position="62"/>
        <end position="72"/>
    </location>
</feature>
<dbReference type="AlphaFoldDB" id="A0A4W2EM98"/>
<organism evidence="2 3">
    <name type="scientific">Bos indicus x Bos taurus</name>
    <name type="common">Hybrid cattle</name>
    <dbReference type="NCBI Taxonomy" id="30522"/>
    <lineage>
        <taxon>Eukaryota</taxon>
        <taxon>Metazoa</taxon>
        <taxon>Chordata</taxon>
        <taxon>Craniata</taxon>
        <taxon>Vertebrata</taxon>
        <taxon>Euteleostomi</taxon>
        <taxon>Mammalia</taxon>
        <taxon>Eutheria</taxon>
        <taxon>Laurasiatheria</taxon>
        <taxon>Artiodactyla</taxon>
        <taxon>Ruminantia</taxon>
        <taxon>Pecora</taxon>
        <taxon>Bovidae</taxon>
        <taxon>Bovinae</taxon>
        <taxon>Bos</taxon>
    </lineage>
</organism>
<accession>A0A4W2EM98</accession>
<feature type="compositionally biased region" description="Pro residues" evidence="1">
    <location>
        <begin position="191"/>
        <end position="204"/>
    </location>
</feature>
<feature type="compositionally biased region" description="Pro residues" evidence="1">
    <location>
        <begin position="27"/>
        <end position="42"/>
    </location>
</feature>
<dbReference type="Ensembl" id="ENSBIXT00000030376.1">
    <property type="protein sequence ID" value="ENSBIXP00000037973.1"/>
    <property type="gene ID" value="ENSBIXG00000021677.1"/>
</dbReference>
<evidence type="ECO:0000313" key="3">
    <source>
        <dbReference type="Proteomes" id="UP000314981"/>
    </source>
</evidence>
<dbReference type="Proteomes" id="UP000314981">
    <property type="component" value="Chromosome 11"/>
</dbReference>
<name>A0A4W2EM98_BOBOX</name>
<evidence type="ECO:0000313" key="2">
    <source>
        <dbReference type="Ensembl" id="ENSBIXP00000037973.1"/>
    </source>
</evidence>
<dbReference type="PANTHER" id="PTHR47743">
    <property type="entry name" value="KIAA1210 / KIAA1211 FAMILY MEMBER"/>
    <property type="match status" value="1"/>
</dbReference>
<reference evidence="2" key="2">
    <citation type="submission" date="2025-08" db="UniProtKB">
        <authorList>
            <consortium name="Ensembl"/>
        </authorList>
    </citation>
    <scope>IDENTIFICATION</scope>
</reference>
<feature type="compositionally biased region" description="Basic and acidic residues" evidence="1">
    <location>
        <begin position="127"/>
        <end position="136"/>
    </location>
</feature>
<feature type="region of interest" description="Disordered" evidence="1">
    <location>
        <begin position="184"/>
        <end position="417"/>
    </location>
</feature>
<protein>
    <submittedName>
        <fullName evidence="2">Uncharacterized protein</fullName>
    </submittedName>
</protein>
<sequence>PRGEPLQPPDNVEGRLSPCVPEGDTTPPEPGPAATPGTPPGPDGTDKAGQKEPLPTLDLRTPEGAGQESPAAAPSPPPPKSCLKHKAPSPPASEAPPQAPAPRSPEQGAAPRGPPKAERAGAPSGAPERKTEHGGCEARGAAKKFSVSSGREWPRAGGRLLEPRGPAVRLPLLRSAPAWKSEAALDDLPLAPEPQGPKPGPRKLPAPAERGSPDTADPAAQERAAGVEGGPFPVKLRSTSLSFKHREAPCSEGKAIKRYSAEVRLERGGLSLLSRDEKGPPGSGPSTRGARPPSEPGKAKTRPTEQLSSKPPLPRKPLLQTLTLPQLPAPPDTSSGDPEKVGLPMDPRKESRKGTPPGPGTNGQPTPPWITVGRQKRRGPLEQPPSQEDKPAARTLKSDTGRPAKVPEKTQEPMKQADFVRSKSFLLAPAKPPADQRQGAKLRLQEGLQRGISLSHQNLAAQSAVMMEKELHQLKRASYSSTDQPSWMELARKKSQAWSDMPQIIK</sequence>
<reference evidence="2 3" key="1">
    <citation type="submission" date="2018-11" db="EMBL/GenBank/DDBJ databases">
        <title>Haplotype-resolved cattle genomes.</title>
        <authorList>
            <person name="Low W.Y."/>
            <person name="Tearle R."/>
            <person name="Bickhart D.M."/>
            <person name="Rosen B.D."/>
            <person name="Koren S."/>
            <person name="Rhie A."/>
            <person name="Hiendleder S."/>
            <person name="Phillippy A.M."/>
            <person name="Smith T.P.L."/>
            <person name="Williams J.L."/>
        </authorList>
    </citation>
    <scope>NUCLEOTIDE SEQUENCE [LARGE SCALE GENOMIC DNA]</scope>
</reference>
<proteinExistence type="predicted"/>
<feature type="compositionally biased region" description="Basic and acidic residues" evidence="1">
    <location>
        <begin position="387"/>
        <end position="412"/>
    </location>
</feature>
<feature type="region of interest" description="Disordered" evidence="1">
    <location>
        <begin position="1"/>
        <end position="167"/>
    </location>
</feature>
<evidence type="ECO:0000256" key="1">
    <source>
        <dbReference type="SAM" id="MobiDB-lite"/>
    </source>
</evidence>
<dbReference type="InterPro" id="IPR026713">
    <property type="entry name" value="CRACD-like"/>
</dbReference>